<keyword evidence="3" id="KW-1185">Reference proteome</keyword>
<evidence type="ECO:0000313" key="3">
    <source>
        <dbReference type="Proteomes" id="UP000006671"/>
    </source>
</evidence>
<dbReference type="EMBL" id="GG738901">
    <property type="protein sequence ID" value="EFC39239.1"/>
    <property type="molecule type" value="Genomic_DNA"/>
</dbReference>
<feature type="compositionally biased region" description="Low complexity" evidence="1">
    <location>
        <begin position="277"/>
        <end position="287"/>
    </location>
</feature>
<dbReference type="RefSeq" id="XP_002671983.1">
    <property type="nucleotide sequence ID" value="XM_002671937.1"/>
</dbReference>
<gene>
    <name evidence="2" type="ORF">NAEGRDRAFT_52588</name>
</gene>
<protein>
    <submittedName>
        <fullName evidence="2">Predicted protein</fullName>
    </submittedName>
</protein>
<reference evidence="2 3" key="1">
    <citation type="journal article" date="2010" name="Cell">
        <title>The genome of Naegleria gruberi illuminates early eukaryotic versatility.</title>
        <authorList>
            <person name="Fritz-Laylin L.K."/>
            <person name="Prochnik S.E."/>
            <person name="Ginger M.L."/>
            <person name="Dacks J.B."/>
            <person name="Carpenter M.L."/>
            <person name="Field M.C."/>
            <person name="Kuo A."/>
            <person name="Paredez A."/>
            <person name="Chapman J."/>
            <person name="Pham J."/>
            <person name="Shu S."/>
            <person name="Neupane R."/>
            <person name="Cipriano M."/>
            <person name="Mancuso J."/>
            <person name="Tu H."/>
            <person name="Salamov A."/>
            <person name="Lindquist E."/>
            <person name="Shapiro H."/>
            <person name="Lucas S."/>
            <person name="Grigoriev I.V."/>
            <person name="Cande W.Z."/>
            <person name="Fulton C."/>
            <person name="Rokhsar D.S."/>
            <person name="Dawson S.C."/>
        </authorList>
    </citation>
    <scope>NUCLEOTIDE SEQUENCE [LARGE SCALE GENOMIC DNA]</scope>
    <source>
        <strain evidence="2 3">NEG-M</strain>
    </source>
</reference>
<proteinExistence type="predicted"/>
<dbReference type="VEuPathDB" id="AmoebaDB:NAEGRDRAFT_52588"/>
<accession>D2VVH3</accession>
<sequence length="528" mass="60100">MNMEEFFKFDVETQRKIITNLIFNYSTNSSQNTMNEIPPPGFNIFTQNDSSLPLNQFEKPNESSLNLFHQSLFHSNNNFNSNTNSTCIPHRQTSDLCINGLQSCESQPTLDESPNLMLKLDIFDFYQSYLNTLDDYNQGVTMKHHLLDNIHPEMSISNVCENTNLSFIRNQDANRISVDSQAISLRSSTRIVSSSPIMNCLLSNNHASNSSQMHDESPTLSNCSFPITKDVSNTTTTSSQSSSSPTMSCSSIPFEYGFNNNERSKLETHSSSILQQNKNPKPSKSSKTCNNIQIKPFSYKHSSKSNVKLSSTIYTRFSMNTNSNDNSNTNQNQVSDLVSYLTRSLEMKEIEVNQSRYSQLNYNIDSVQEFDACHLKLDMEDFLQSYSSLQESFQYSKPTTPQETTFQILDTQLQTPLPINTDSNSTINSSVNTTSSEQIKISVKKPNFSKVNQKRTTSILKRTRSVSNEVDQSHLDGNEENLMIVQTKRTKSVKKQPSNSPIRKKRVATPQSMMQFKFNRWTFHTVKQ</sequence>
<dbReference type="AlphaFoldDB" id="D2VVH3"/>
<dbReference type="Proteomes" id="UP000006671">
    <property type="component" value="Unassembled WGS sequence"/>
</dbReference>
<dbReference type="KEGG" id="ngr:NAEGRDRAFT_52588"/>
<feature type="region of interest" description="Disordered" evidence="1">
    <location>
        <begin position="266"/>
        <end position="288"/>
    </location>
</feature>
<name>D2VVH3_NAEGR</name>
<dbReference type="InParanoid" id="D2VVH3"/>
<organism evidence="3">
    <name type="scientific">Naegleria gruberi</name>
    <name type="common">Amoeba</name>
    <dbReference type="NCBI Taxonomy" id="5762"/>
    <lineage>
        <taxon>Eukaryota</taxon>
        <taxon>Discoba</taxon>
        <taxon>Heterolobosea</taxon>
        <taxon>Tetramitia</taxon>
        <taxon>Eutetramitia</taxon>
        <taxon>Vahlkampfiidae</taxon>
        <taxon>Naegleria</taxon>
    </lineage>
</organism>
<evidence type="ECO:0000313" key="2">
    <source>
        <dbReference type="EMBL" id="EFC39239.1"/>
    </source>
</evidence>
<feature type="region of interest" description="Disordered" evidence="1">
    <location>
        <begin position="488"/>
        <end position="508"/>
    </location>
</feature>
<evidence type="ECO:0000256" key="1">
    <source>
        <dbReference type="SAM" id="MobiDB-lite"/>
    </source>
</evidence>
<dbReference type="GeneID" id="8861161"/>